<reference evidence="9" key="1">
    <citation type="submission" date="2024-06" db="EMBL/GenBank/DDBJ databases">
        <title>Caproicibacterium argilliputei sp. nov, a novel caproic acid producing anaerobic bacterium isolated from pit mud.</title>
        <authorList>
            <person name="Zeng C."/>
        </authorList>
    </citation>
    <scope>NUCLEOTIDE SEQUENCE [LARGE SCALE GENOMIC DNA]</scope>
    <source>
        <strain evidence="9">ZCY20-5</strain>
    </source>
</reference>
<keyword evidence="4 6" id="KW-1133">Transmembrane helix</keyword>
<feature type="domain" description="EamA" evidence="7">
    <location>
        <begin position="148"/>
        <end position="299"/>
    </location>
</feature>
<feature type="transmembrane region" description="Helical" evidence="6">
    <location>
        <begin position="260"/>
        <end position="280"/>
    </location>
</feature>
<feature type="transmembrane region" description="Helical" evidence="6">
    <location>
        <begin position="229"/>
        <end position="248"/>
    </location>
</feature>
<evidence type="ECO:0000256" key="6">
    <source>
        <dbReference type="SAM" id="Phobius"/>
    </source>
</evidence>
<keyword evidence="9" id="KW-1185">Reference proteome</keyword>
<feature type="transmembrane region" description="Helical" evidence="6">
    <location>
        <begin position="31"/>
        <end position="53"/>
    </location>
</feature>
<dbReference type="InterPro" id="IPR000620">
    <property type="entry name" value="EamA_dom"/>
</dbReference>
<dbReference type="SUPFAM" id="SSF103481">
    <property type="entry name" value="Multidrug resistance efflux transporter EmrE"/>
    <property type="match status" value="2"/>
</dbReference>
<comment type="similarity">
    <text evidence="2">Belongs to the EamA transporter family.</text>
</comment>
<evidence type="ECO:0000256" key="5">
    <source>
        <dbReference type="ARBA" id="ARBA00023136"/>
    </source>
</evidence>
<feature type="transmembrane region" description="Helical" evidence="6">
    <location>
        <begin position="93"/>
        <end position="115"/>
    </location>
</feature>
<feature type="domain" description="EamA" evidence="7">
    <location>
        <begin position="3"/>
        <end position="138"/>
    </location>
</feature>
<comment type="subcellular location">
    <subcellularLocation>
        <location evidence="1">Membrane</location>
        <topology evidence="1">Multi-pass membrane protein</topology>
    </subcellularLocation>
</comment>
<dbReference type="Gene3D" id="1.10.3730.20">
    <property type="match status" value="1"/>
</dbReference>
<reference evidence="9" key="3">
    <citation type="submission" date="2024-06" db="EMBL/GenBank/DDBJ databases">
        <authorList>
            <person name="Zeng C."/>
        </authorList>
    </citation>
    <scope>NUCLEOTIDE SEQUENCE [LARGE SCALE GENOMIC DNA]</scope>
    <source>
        <strain evidence="9">ZCY20-5</strain>
    </source>
</reference>
<evidence type="ECO:0000256" key="4">
    <source>
        <dbReference type="ARBA" id="ARBA00022989"/>
    </source>
</evidence>
<proteinExistence type="inferred from homology"/>
<reference evidence="8 9" key="2">
    <citation type="submission" date="2024-06" db="EMBL/GenBank/DDBJ databases">
        <title>Caproicibacterium argilliputei sp. nov, a novel caproic acid producing anaerobic bacterium isolated from pit mud.</title>
        <authorList>
            <person name="Xia S."/>
        </authorList>
    </citation>
    <scope>NUCLEOTIDE SEQUENCE [LARGE SCALE GENOMIC DNA]</scope>
    <source>
        <strain evidence="8 9">ZCY20-5</strain>
    </source>
</reference>
<name>A0AA97H3P6_9FIRM</name>
<dbReference type="InterPro" id="IPR037185">
    <property type="entry name" value="EmrE-like"/>
</dbReference>
<dbReference type="Pfam" id="PF00892">
    <property type="entry name" value="EamA"/>
    <property type="match status" value="2"/>
</dbReference>
<feature type="transmembrane region" description="Helical" evidence="6">
    <location>
        <begin position="178"/>
        <end position="200"/>
    </location>
</feature>
<evidence type="ECO:0000313" key="9">
    <source>
        <dbReference type="Proteomes" id="UP001300604"/>
    </source>
</evidence>
<dbReference type="PANTHER" id="PTHR32322">
    <property type="entry name" value="INNER MEMBRANE TRANSPORTER"/>
    <property type="match status" value="1"/>
</dbReference>
<sequence length="322" mass="34588">MKKSIFYIALSAILFSSMEVALKAVSGQFNAIQMTCTRFLVGGIVLIPFALHALRQRGLHLTGSFLKRSLLLGLMNVVVSMTLYQLAVQNANASVVAVLFSSNPIFVTLFAFLLLHEEIHKNQVAALLLQLTAILVIINPAHMQAGLLGILLTLAAVVTFALYSVLAKRGCVEYGSIVTTCGSFLCGSAEMLLLILLSWAEPVASLLGRVGLSSFARIPMLSGYTLQDFPVFLYICIGVTGAGFVCYFKAMEISSTAMASLVFFFKPMLAPIFALLFLRESITPEMAAGIVLMLAGSLAALVPGLLQTRRQQAVSIEPPEAS</sequence>
<dbReference type="Proteomes" id="UP001300604">
    <property type="component" value="Chromosome"/>
</dbReference>
<feature type="transmembrane region" description="Helical" evidence="6">
    <location>
        <begin position="147"/>
        <end position="166"/>
    </location>
</feature>
<dbReference type="KEGG" id="carl:PXC00_01250"/>
<evidence type="ECO:0000256" key="3">
    <source>
        <dbReference type="ARBA" id="ARBA00022692"/>
    </source>
</evidence>
<accession>A0AA97H3P6</accession>
<evidence type="ECO:0000256" key="2">
    <source>
        <dbReference type="ARBA" id="ARBA00007362"/>
    </source>
</evidence>
<keyword evidence="3 6" id="KW-0812">Transmembrane</keyword>
<evidence type="ECO:0000313" key="8">
    <source>
        <dbReference type="EMBL" id="WOC32523.1"/>
    </source>
</evidence>
<feature type="transmembrane region" description="Helical" evidence="6">
    <location>
        <begin position="286"/>
        <end position="306"/>
    </location>
</feature>
<dbReference type="RefSeq" id="WP_275844616.1">
    <property type="nucleotide sequence ID" value="NZ_CP135996.1"/>
</dbReference>
<dbReference type="InterPro" id="IPR050638">
    <property type="entry name" value="AA-Vitamin_Transporters"/>
</dbReference>
<gene>
    <name evidence="8" type="ORF">PXC00_01250</name>
</gene>
<evidence type="ECO:0000256" key="1">
    <source>
        <dbReference type="ARBA" id="ARBA00004141"/>
    </source>
</evidence>
<evidence type="ECO:0000259" key="7">
    <source>
        <dbReference type="Pfam" id="PF00892"/>
    </source>
</evidence>
<organism evidence="8 9">
    <name type="scientific">Caproicibacterium argilliputei</name>
    <dbReference type="NCBI Taxonomy" id="3030016"/>
    <lineage>
        <taxon>Bacteria</taxon>
        <taxon>Bacillati</taxon>
        <taxon>Bacillota</taxon>
        <taxon>Clostridia</taxon>
        <taxon>Eubacteriales</taxon>
        <taxon>Oscillospiraceae</taxon>
        <taxon>Caproicibacterium</taxon>
    </lineage>
</organism>
<dbReference type="AlphaFoldDB" id="A0AA97H3P6"/>
<keyword evidence="5 6" id="KW-0472">Membrane</keyword>
<dbReference type="EMBL" id="CP135996">
    <property type="protein sequence ID" value="WOC32523.1"/>
    <property type="molecule type" value="Genomic_DNA"/>
</dbReference>
<feature type="transmembrane region" description="Helical" evidence="6">
    <location>
        <begin position="65"/>
        <end position="87"/>
    </location>
</feature>
<protein>
    <submittedName>
        <fullName evidence="8">DMT family transporter</fullName>
    </submittedName>
</protein>
<dbReference type="GO" id="GO:0016020">
    <property type="term" value="C:membrane"/>
    <property type="evidence" value="ECO:0007669"/>
    <property type="project" value="UniProtKB-SubCell"/>
</dbReference>
<feature type="transmembrane region" description="Helical" evidence="6">
    <location>
        <begin position="124"/>
        <end position="141"/>
    </location>
</feature>
<dbReference type="PANTHER" id="PTHR32322:SF2">
    <property type="entry name" value="EAMA DOMAIN-CONTAINING PROTEIN"/>
    <property type="match status" value="1"/>
</dbReference>